<evidence type="ECO:0000313" key="2">
    <source>
        <dbReference type="EMBL" id="KAL3779249.1"/>
    </source>
</evidence>
<accession>A0ABD3NV92</accession>
<protein>
    <submittedName>
        <fullName evidence="2">Uncharacterized protein</fullName>
    </submittedName>
</protein>
<organism evidence="2 3">
    <name type="scientific">Cyclotella atomus</name>
    <dbReference type="NCBI Taxonomy" id="382360"/>
    <lineage>
        <taxon>Eukaryota</taxon>
        <taxon>Sar</taxon>
        <taxon>Stramenopiles</taxon>
        <taxon>Ochrophyta</taxon>
        <taxon>Bacillariophyta</taxon>
        <taxon>Coscinodiscophyceae</taxon>
        <taxon>Thalassiosirophycidae</taxon>
        <taxon>Stephanodiscales</taxon>
        <taxon>Stephanodiscaceae</taxon>
        <taxon>Cyclotella</taxon>
    </lineage>
</organism>
<feature type="region of interest" description="Disordered" evidence="1">
    <location>
        <begin position="1"/>
        <end position="25"/>
    </location>
</feature>
<dbReference type="AlphaFoldDB" id="A0ABD3NV92"/>
<dbReference type="EMBL" id="JALLPJ020000945">
    <property type="protein sequence ID" value="KAL3779249.1"/>
    <property type="molecule type" value="Genomic_DNA"/>
</dbReference>
<reference evidence="2 3" key="1">
    <citation type="submission" date="2024-10" db="EMBL/GenBank/DDBJ databases">
        <title>Updated reference genomes for cyclostephanoid diatoms.</title>
        <authorList>
            <person name="Roberts W.R."/>
            <person name="Alverson A.J."/>
        </authorList>
    </citation>
    <scope>NUCLEOTIDE SEQUENCE [LARGE SCALE GENOMIC DNA]</scope>
    <source>
        <strain evidence="2 3">AJA010-31</strain>
    </source>
</reference>
<dbReference type="Proteomes" id="UP001530400">
    <property type="component" value="Unassembled WGS sequence"/>
</dbReference>
<evidence type="ECO:0000313" key="3">
    <source>
        <dbReference type="Proteomes" id="UP001530400"/>
    </source>
</evidence>
<evidence type="ECO:0000256" key="1">
    <source>
        <dbReference type="SAM" id="MobiDB-lite"/>
    </source>
</evidence>
<comment type="caution">
    <text evidence="2">The sequence shown here is derived from an EMBL/GenBank/DDBJ whole genome shotgun (WGS) entry which is preliminary data.</text>
</comment>
<proteinExistence type="predicted"/>
<name>A0ABD3NV92_9STRA</name>
<keyword evidence="3" id="KW-1185">Reference proteome</keyword>
<gene>
    <name evidence="2" type="ORF">ACHAWO_005737</name>
</gene>
<sequence>MTRPAARNPAMDDEESKETMPTPGKMQQLDEVAALIDGGEPVDPIKAMDALNDAMRYHKELPSFQVVRTFLDKYTAKIVSIILYRLDMGDIEMTHKDNVRTCLESVVELVSNDLKHACEDDTVCQTCPALARIICKVDGYTESDYYKLRNKLKESKVFDHFGPYLLNKAASRFGISEINDADRLCPISGLPSFESIMTILTMMRQHFFITDKKRKVP</sequence>